<keyword evidence="1" id="KW-0472">Membrane</keyword>
<feature type="transmembrane region" description="Helical" evidence="1">
    <location>
        <begin position="12"/>
        <end position="32"/>
    </location>
</feature>
<organism evidence="2 3">
    <name type="scientific">Terrimonas ginsenosidimutans</name>
    <dbReference type="NCBI Taxonomy" id="2908004"/>
    <lineage>
        <taxon>Bacteria</taxon>
        <taxon>Pseudomonadati</taxon>
        <taxon>Bacteroidota</taxon>
        <taxon>Chitinophagia</taxon>
        <taxon>Chitinophagales</taxon>
        <taxon>Chitinophagaceae</taxon>
        <taxon>Terrimonas</taxon>
    </lineage>
</organism>
<sequence>MAKIPNEVPNSLGYALVKLAVAAIGFSFWFFILGMASMILGAVVGTSVSIALWYLMGYKPRIERKQRRKLNDL</sequence>
<evidence type="ECO:0000313" key="2">
    <source>
        <dbReference type="EMBL" id="MCG2614871.1"/>
    </source>
</evidence>
<keyword evidence="3" id="KW-1185">Reference proteome</keyword>
<dbReference type="Proteomes" id="UP001165367">
    <property type="component" value="Unassembled WGS sequence"/>
</dbReference>
<dbReference type="RefSeq" id="WP_237871688.1">
    <property type="nucleotide sequence ID" value="NZ_JAKLTR010000006.1"/>
</dbReference>
<gene>
    <name evidence="2" type="ORF">LZZ85_11285</name>
</gene>
<comment type="caution">
    <text evidence="2">The sequence shown here is derived from an EMBL/GenBank/DDBJ whole genome shotgun (WGS) entry which is preliminary data.</text>
</comment>
<protein>
    <submittedName>
        <fullName evidence="2">Uncharacterized protein</fullName>
    </submittedName>
</protein>
<keyword evidence="1" id="KW-0812">Transmembrane</keyword>
<proteinExistence type="predicted"/>
<dbReference type="EMBL" id="JAKLTR010000006">
    <property type="protein sequence ID" value="MCG2614871.1"/>
    <property type="molecule type" value="Genomic_DNA"/>
</dbReference>
<keyword evidence="1" id="KW-1133">Transmembrane helix</keyword>
<feature type="transmembrane region" description="Helical" evidence="1">
    <location>
        <begin position="38"/>
        <end position="58"/>
    </location>
</feature>
<reference evidence="2" key="1">
    <citation type="submission" date="2022-01" db="EMBL/GenBank/DDBJ databases">
        <authorList>
            <person name="Jo J.-H."/>
            <person name="Im W.-T."/>
        </authorList>
    </citation>
    <scope>NUCLEOTIDE SEQUENCE</scope>
    <source>
        <strain evidence="2">NA20</strain>
    </source>
</reference>
<evidence type="ECO:0000256" key="1">
    <source>
        <dbReference type="SAM" id="Phobius"/>
    </source>
</evidence>
<accession>A0ABS9KRC8</accession>
<evidence type="ECO:0000313" key="3">
    <source>
        <dbReference type="Proteomes" id="UP001165367"/>
    </source>
</evidence>
<name>A0ABS9KRC8_9BACT</name>